<dbReference type="InterPro" id="IPR059000">
    <property type="entry name" value="ATPase_P-type_domA"/>
</dbReference>
<dbReference type="NCBIfam" id="TIGR01494">
    <property type="entry name" value="ATPase_P-type"/>
    <property type="match status" value="1"/>
</dbReference>
<dbReference type="PRINTS" id="PR00119">
    <property type="entry name" value="CATATPASE"/>
</dbReference>
<keyword evidence="4 13" id="KW-0812">Transmembrane</keyword>
<evidence type="ECO:0000313" key="15">
    <source>
        <dbReference type="EMBL" id="PIB79701.1"/>
    </source>
</evidence>
<dbReference type="InterPro" id="IPR023214">
    <property type="entry name" value="HAD_sf"/>
</dbReference>
<reference evidence="15 16" key="1">
    <citation type="journal article" date="2017" name="Infect. Genet. Evol.">
        <title>The new phylogeny of the genus Mycobacterium: The old and the news.</title>
        <authorList>
            <person name="Tortoli E."/>
            <person name="Fedrizzi T."/>
            <person name="Meehan C.J."/>
            <person name="Trovato A."/>
            <person name="Grottola A."/>
            <person name="Giacobazzi E."/>
            <person name="Serpini G.F."/>
            <person name="Tagliazucchi S."/>
            <person name="Fabio A."/>
            <person name="Bettua C."/>
            <person name="Bertorelli R."/>
            <person name="Frascaro F."/>
            <person name="De Sanctis V."/>
            <person name="Pecorari M."/>
            <person name="Jousson O."/>
            <person name="Segata N."/>
            <person name="Cirillo D.M."/>
        </authorList>
    </citation>
    <scope>NUCLEOTIDE SEQUENCE [LARGE SCALE GENOMIC DNA]</scope>
    <source>
        <strain evidence="15 16">NCTC 12882</strain>
    </source>
</reference>
<feature type="transmembrane region" description="Helical" evidence="13">
    <location>
        <begin position="321"/>
        <end position="343"/>
    </location>
</feature>
<sequence>MPTTDLELRGMSCASCAARVERGLNQLDGVRATVNFAVERAHVEHGPTVSARDLIRAVESAGYQASVSRDPARDDVAEAQLPARLIGSAALAIPVVALSMVTGWQFPGWQWLVLALTTPIVAWGGYPFHRAALAGARHGASTMDTLVSLGTLAAYLWSAIAVTTGSGHLYFEVAAAVTVFLLAGRYAESRAKRSAGAALRALLTLGAKEAAVLRDGAEVRVPVAELQVDDVFVVRPGERVATDGVVVEGVSALDTSALTGEPVPVDVGPGDEVLGGAVNTYGRVLVRAVKVGADTQLARMARLVADAQNGKASIQRLADRVSAVFVPAVLAIAAATLAGWLLASQPAAAAFTAAVAVLIIACPCAFGLATPTAILVGTGRGAQLGILIKDPQVLEAVQRIDTVVLDKTGTVTTGVLSVDAVEPAAGEDADAVLARAAAVESASEHPVAAAIVAAAGDVAPVSNFANDPGTGVSGDVDGVTVSVVKAGQSDGRTSVEVIWGDRLRGVIRLVDAVKPTSAQAISQLRRMGIRPVLLTGDNGAVAHRVAAEVGIDPADVIAEVLPTDKADVIKRLQTQGARVAMVGDGVNDSVALATADIGMAMGTGTDAAIEAGDLTLVRGDLRTVPTALRLSARTLRTIRANLFWAFGYNVAAIPLAALGLLNPMIAGAAMACSSVLVVANSLRLKRFGR</sequence>
<evidence type="ECO:0000256" key="2">
    <source>
        <dbReference type="ARBA" id="ARBA00006024"/>
    </source>
</evidence>
<dbReference type="GO" id="GO:0055070">
    <property type="term" value="P:copper ion homeostasis"/>
    <property type="evidence" value="ECO:0007669"/>
    <property type="project" value="TreeGrafter"/>
</dbReference>
<comment type="subcellular location">
    <subcellularLocation>
        <location evidence="1">Cell membrane</location>
        <topology evidence="1">Multi-pass membrane protein</topology>
    </subcellularLocation>
</comment>
<dbReference type="PROSITE" id="PS50846">
    <property type="entry name" value="HMA_2"/>
    <property type="match status" value="1"/>
</dbReference>
<feature type="domain" description="HMA" evidence="14">
    <location>
        <begin position="2"/>
        <end position="66"/>
    </location>
</feature>
<dbReference type="PANTHER" id="PTHR43520">
    <property type="entry name" value="ATP7, ISOFORM B"/>
    <property type="match status" value="1"/>
</dbReference>
<dbReference type="FunFam" id="2.70.150.10:FF:000002">
    <property type="entry name" value="Copper-transporting ATPase 1, putative"/>
    <property type="match status" value="1"/>
</dbReference>
<dbReference type="SUPFAM" id="SSF81665">
    <property type="entry name" value="Calcium ATPase, transmembrane domain M"/>
    <property type="match status" value="1"/>
</dbReference>
<evidence type="ECO:0000256" key="9">
    <source>
        <dbReference type="ARBA" id="ARBA00022989"/>
    </source>
</evidence>
<feature type="transmembrane region" description="Helical" evidence="13">
    <location>
        <begin position="83"/>
        <end position="102"/>
    </location>
</feature>
<dbReference type="InterPro" id="IPR023299">
    <property type="entry name" value="ATPase_P-typ_cyto_dom_N"/>
</dbReference>
<dbReference type="Gene3D" id="3.40.1110.10">
    <property type="entry name" value="Calcium-transporting ATPase, cytoplasmic domain N"/>
    <property type="match status" value="1"/>
</dbReference>
<gene>
    <name evidence="15" type="ORF">CQY23_07255</name>
</gene>
<evidence type="ECO:0000256" key="6">
    <source>
        <dbReference type="ARBA" id="ARBA00022741"/>
    </source>
</evidence>
<dbReference type="PRINTS" id="PR00120">
    <property type="entry name" value="HATPASE"/>
</dbReference>
<comment type="catalytic activity">
    <reaction evidence="11">
        <text>ATP + H2O = ADP + phosphate + H(+)</text>
        <dbReference type="Rhea" id="RHEA:13065"/>
        <dbReference type="ChEBI" id="CHEBI:15377"/>
        <dbReference type="ChEBI" id="CHEBI:15378"/>
        <dbReference type="ChEBI" id="CHEBI:30616"/>
        <dbReference type="ChEBI" id="CHEBI:43474"/>
        <dbReference type="ChEBI" id="CHEBI:456216"/>
    </reaction>
</comment>
<dbReference type="Gene3D" id="3.40.50.1000">
    <property type="entry name" value="HAD superfamily/HAD-like"/>
    <property type="match status" value="1"/>
</dbReference>
<feature type="transmembrane region" description="Helical" evidence="13">
    <location>
        <begin position="169"/>
        <end position="187"/>
    </location>
</feature>
<dbReference type="InterPro" id="IPR018303">
    <property type="entry name" value="ATPase_P-typ_P_site"/>
</dbReference>
<dbReference type="AlphaFoldDB" id="A0A2G5PN28"/>
<dbReference type="Gene3D" id="2.70.150.10">
    <property type="entry name" value="Calcium-transporting ATPase, cytoplasmic transduction domain A"/>
    <property type="match status" value="1"/>
</dbReference>
<evidence type="ECO:0000256" key="10">
    <source>
        <dbReference type="ARBA" id="ARBA00023136"/>
    </source>
</evidence>
<dbReference type="InterPro" id="IPR027256">
    <property type="entry name" value="P-typ_ATPase_IB"/>
</dbReference>
<keyword evidence="6 13" id="KW-0547">Nucleotide-binding</keyword>
<dbReference type="CDD" id="cd02094">
    <property type="entry name" value="P-type_ATPase_Cu-like"/>
    <property type="match status" value="1"/>
</dbReference>
<keyword evidence="3 13" id="KW-1003">Cell membrane</keyword>
<evidence type="ECO:0000256" key="11">
    <source>
        <dbReference type="ARBA" id="ARBA00049360"/>
    </source>
</evidence>
<dbReference type="Pfam" id="PF00403">
    <property type="entry name" value="HMA"/>
    <property type="match status" value="1"/>
</dbReference>
<dbReference type="PROSITE" id="PS01047">
    <property type="entry name" value="HMA_1"/>
    <property type="match status" value="1"/>
</dbReference>
<name>A0A2G5PN28_MYCCE</name>
<dbReference type="InterPro" id="IPR036412">
    <property type="entry name" value="HAD-like_sf"/>
</dbReference>
<evidence type="ECO:0000259" key="14">
    <source>
        <dbReference type="PROSITE" id="PS50846"/>
    </source>
</evidence>
<protein>
    <recommendedName>
        <fullName evidence="12">Cation-transporting P-type ATPase B</fullName>
    </recommendedName>
</protein>
<dbReference type="PROSITE" id="PS00154">
    <property type="entry name" value="ATPASE_E1_E2"/>
    <property type="match status" value="1"/>
</dbReference>
<dbReference type="NCBIfam" id="TIGR01512">
    <property type="entry name" value="ATPase-IB2_Cd"/>
    <property type="match status" value="1"/>
</dbReference>
<dbReference type="EMBL" id="PDKV01000006">
    <property type="protein sequence ID" value="PIB79701.1"/>
    <property type="molecule type" value="Genomic_DNA"/>
</dbReference>
<dbReference type="SUPFAM" id="SSF56784">
    <property type="entry name" value="HAD-like"/>
    <property type="match status" value="1"/>
</dbReference>
<dbReference type="NCBIfam" id="TIGR01525">
    <property type="entry name" value="ATPase-IB_hvy"/>
    <property type="match status" value="1"/>
</dbReference>
<feature type="transmembrane region" description="Helical" evidence="13">
    <location>
        <begin position="146"/>
        <end position="163"/>
    </location>
</feature>
<feature type="transmembrane region" description="Helical" evidence="13">
    <location>
        <begin position="108"/>
        <end position="126"/>
    </location>
</feature>
<dbReference type="InterPro" id="IPR001757">
    <property type="entry name" value="P_typ_ATPase"/>
</dbReference>
<dbReference type="RefSeq" id="WP_099539570.1">
    <property type="nucleotide sequence ID" value="NZ_PDKV01000006.1"/>
</dbReference>
<organism evidence="15 16">
    <name type="scientific">Mycobacterium celatum</name>
    <dbReference type="NCBI Taxonomy" id="28045"/>
    <lineage>
        <taxon>Bacteria</taxon>
        <taxon>Bacillati</taxon>
        <taxon>Actinomycetota</taxon>
        <taxon>Actinomycetes</taxon>
        <taxon>Mycobacteriales</taxon>
        <taxon>Mycobacteriaceae</taxon>
        <taxon>Mycobacterium</taxon>
    </lineage>
</organism>
<feature type="transmembrane region" description="Helical" evidence="13">
    <location>
        <begin position="664"/>
        <end position="682"/>
    </location>
</feature>
<dbReference type="GO" id="GO:0005524">
    <property type="term" value="F:ATP binding"/>
    <property type="evidence" value="ECO:0007669"/>
    <property type="project" value="UniProtKB-UniRule"/>
</dbReference>
<evidence type="ECO:0000256" key="4">
    <source>
        <dbReference type="ARBA" id="ARBA00022692"/>
    </source>
</evidence>
<dbReference type="NCBIfam" id="TIGR01511">
    <property type="entry name" value="ATPase-IB1_Cu"/>
    <property type="match status" value="1"/>
</dbReference>
<evidence type="ECO:0000256" key="12">
    <source>
        <dbReference type="ARBA" id="ARBA00074171"/>
    </source>
</evidence>
<dbReference type="OrthoDB" id="7059309at2"/>
<evidence type="ECO:0000256" key="7">
    <source>
        <dbReference type="ARBA" id="ARBA00022840"/>
    </source>
</evidence>
<keyword evidence="5 13" id="KW-0479">Metal-binding</keyword>
<dbReference type="InterPro" id="IPR006121">
    <property type="entry name" value="HMA_dom"/>
</dbReference>
<dbReference type="Proteomes" id="UP000230971">
    <property type="component" value="Unassembled WGS sequence"/>
</dbReference>
<evidence type="ECO:0000256" key="3">
    <source>
        <dbReference type="ARBA" id="ARBA00022475"/>
    </source>
</evidence>
<keyword evidence="7 13" id="KW-0067">ATP-binding</keyword>
<dbReference type="Pfam" id="PF00702">
    <property type="entry name" value="Hydrolase"/>
    <property type="match status" value="1"/>
</dbReference>
<dbReference type="SUPFAM" id="SSF55008">
    <property type="entry name" value="HMA, heavy metal-associated domain"/>
    <property type="match status" value="1"/>
</dbReference>
<feature type="transmembrane region" description="Helical" evidence="13">
    <location>
        <begin position="638"/>
        <end position="658"/>
    </location>
</feature>
<comment type="similarity">
    <text evidence="2 13">Belongs to the cation transport ATPase (P-type) (TC 3.A.3) family. Type IB subfamily.</text>
</comment>
<evidence type="ECO:0000256" key="5">
    <source>
        <dbReference type="ARBA" id="ARBA00022723"/>
    </source>
</evidence>
<dbReference type="Pfam" id="PF00122">
    <property type="entry name" value="E1-E2_ATPase"/>
    <property type="match status" value="1"/>
</dbReference>
<dbReference type="SUPFAM" id="SSF81653">
    <property type="entry name" value="Calcium ATPase, transduction domain A"/>
    <property type="match status" value="1"/>
</dbReference>
<proteinExistence type="inferred from homology"/>
<dbReference type="InterPro" id="IPR036163">
    <property type="entry name" value="HMA_dom_sf"/>
</dbReference>
<evidence type="ECO:0000256" key="1">
    <source>
        <dbReference type="ARBA" id="ARBA00004651"/>
    </source>
</evidence>
<evidence type="ECO:0000313" key="16">
    <source>
        <dbReference type="Proteomes" id="UP000230971"/>
    </source>
</evidence>
<dbReference type="GO" id="GO:0016887">
    <property type="term" value="F:ATP hydrolysis activity"/>
    <property type="evidence" value="ECO:0007669"/>
    <property type="project" value="InterPro"/>
</dbReference>
<dbReference type="InterPro" id="IPR008250">
    <property type="entry name" value="ATPase_P-typ_transduc_dom_A_sf"/>
</dbReference>
<evidence type="ECO:0000256" key="8">
    <source>
        <dbReference type="ARBA" id="ARBA00022967"/>
    </source>
</evidence>
<dbReference type="Gene3D" id="3.30.70.100">
    <property type="match status" value="1"/>
</dbReference>
<keyword evidence="9 13" id="KW-1133">Transmembrane helix</keyword>
<keyword evidence="10 13" id="KW-0472">Membrane</keyword>
<dbReference type="CDD" id="cd00371">
    <property type="entry name" value="HMA"/>
    <property type="match status" value="1"/>
</dbReference>
<dbReference type="FunFam" id="3.30.70.100:FF:000005">
    <property type="entry name" value="Copper-exporting P-type ATPase A"/>
    <property type="match status" value="1"/>
</dbReference>
<evidence type="ECO:0000256" key="13">
    <source>
        <dbReference type="RuleBase" id="RU362081"/>
    </source>
</evidence>
<dbReference type="GO" id="GO:0043682">
    <property type="term" value="F:P-type divalent copper transporter activity"/>
    <property type="evidence" value="ECO:0007669"/>
    <property type="project" value="TreeGrafter"/>
</dbReference>
<keyword evidence="8" id="KW-1278">Translocase</keyword>
<comment type="caution">
    <text evidence="15">The sequence shown here is derived from an EMBL/GenBank/DDBJ whole genome shotgun (WGS) entry which is preliminary data.</text>
</comment>
<dbReference type="InterPro" id="IPR017969">
    <property type="entry name" value="Heavy-metal-associated_CS"/>
</dbReference>
<dbReference type="GO" id="GO:0005886">
    <property type="term" value="C:plasma membrane"/>
    <property type="evidence" value="ECO:0007669"/>
    <property type="project" value="UniProtKB-SubCell"/>
</dbReference>
<dbReference type="GO" id="GO:0005507">
    <property type="term" value="F:copper ion binding"/>
    <property type="evidence" value="ECO:0007669"/>
    <property type="project" value="TreeGrafter"/>
</dbReference>
<accession>A0A2G5PN28</accession>
<feature type="transmembrane region" description="Helical" evidence="13">
    <location>
        <begin position="349"/>
        <end position="376"/>
    </location>
</feature>
<dbReference type="InterPro" id="IPR023298">
    <property type="entry name" value="ATPase_P-typ_TM_dom_sf"/>
</dbReference>
<dbReference type="PANTHER" id="PTHR43520:SF8">
    <property type="entry name" value="P-TYPE CU(+) TRANSPORTER"/>
    <property type="match status" value="1"/>
</dbReference>